<dbReference type="InterPro" id="IPR015500">
    <property type="entry name" value="Peptidase_S8_subtilisin-rel"/>
</dbReference>
<evidence type="ECO:0000256" key="1">
    <source>
        <dbReference type="ARBA" id="ARBA00011073"/>
    </source>
</evidence>
<dbReference type="InterPro" id="IPR000209">
    <property type="entry name" value="Peptidase_S8/S53_dom"/>
</dbReference>
<dbReference type="GO" id="GO:0006508">
    <property type="term" value="P:proteolysis"/>
    <property type="evidence" value="ECO:0007669"/>
    <property type="project" value="UniProtKB-KW"/>
</dbReference>
<dbReference type="InterPro" id="IPR050131">
    <property type="entry name" value="Peptidase_S8_subtilisin-like"/>
</dbReference>
<evidence type="ECO:0000256" key="2">
    <source>
        <dbReference type="ARBA" id="ARBA00022670"/>
    </source>
</evidence>
<dbReference type="Gene3D" id="3.40.50.200">
    <property type="entry name" value="Peptidase S8/S53 domain"/>
    <property type="match status" value="1"/>
</dbReference>
<dbReference type="Pfam" id="PF00082">
    <property type="entry name" value="Peptidase_S8"/>
    <property type="match status" value="1"/>
</dbReference>
<evidence type="ECO:0000259" key="9">
    <source>
        <dbReference type="Pfam" id="PF01833"/>
    </source>
</evidence>
<dbReference type="PROSITE" id="PS51892">
    <property type="entry name" value="SUBTILASE"/>
    <property type="match status" value="1"/>
</dbReference>
<evidence type="ECO:0000313" key="10">
    <source>
        <dbReference type="EMBL" id="OGL81176.1"/>
    </source>
</evidence>
<dbReference type="Proteomes" id="UP000176897">
    <property type="component" value="Unassembled WGS sequence"/>
</dbReference>
<dbReference type="STRING" id="1802401.A3B21_02710"/>
<comment type="similarity">
    <text evidence="1 5 6">Belongs to the peptidase S8 family.</text>
</comment>
<dbReference type="PROSITE" id="PS00137">
    <property type="entry name" value="SUBTILASE_HIS"/>
    <property type="match status" value="1"/>
</dbReference>
<feature type="domain" description="IPT/TIG" evidence="9">
    <location>
        <begin position="115"/>
        <end position="172"/>
    </location>
</feature>
<evidence type="ECO:0000256" key="5">
    <source>
        <dbReference type="PROSITE-ProRule" id="PRU01240"/>
    </source>
</evidence>
<feature type="region of interest" description="Disordered" evidence="7">
    <location>
        <begin position="636"/>
        <end position="660"/>
    </location>
</feature>
<dbReference type="InterPro" id="IPR022398">
    <property type="entry name" value="Peptidase_S8_His-AS"/>
</dbReference>
<evidence type="ECO:0000259" key="8">
    <source>
        <dbReference type="Pfam" id="PF00082"/>
    </source>
</evidence>
<dbReference type="CDD" id="cd07473">
    <property type="entry name" value="Peptidases_S8_Subtilisin_like"/>
    <property type="match status" value="1"/>
</dbReference>
<evidence type="ECO:0000256" key="4">
    <source>
        <dbReference type="ARBA" id="ARBA00022825"/>
    </source>
</evidence>
<dbReference type="PROSITE" id="PS00138">
    <property type="entry name" value="SUBTILASE_SER"/>
    <property type="match status" value="1"/>
</dbReference>
<comment type="caution">
    <text evidence="10">The sequence shown here is derived from an EMBL/GenBank/DDBJ whole genome shotgun (WGS) entry which is preliminary data.</text>
</comment>
<keyword evidence="2 5" id="KW-0645">Protease</keyword>
<dbReference type="InterPro" id="IPR023827">
    <property type="entry name" value="Peptidase_S8_Asp-AS"/>
</dbReference>
<keyword evidence="3 5" id="KW-0378">Hydrolase</keyword>
<dbReference type="SUPFAM" id="SSF52743">
    <property type="entry name" value="Subtilisin-like"/>
    <property type="match status" value="1"/>
</dbReference>
<accession>A0A1F7USF2</accession>
<gene>
    <name evidence="10" type="ORF">A3B21_02710</name>
</gene>
<feature type="active site" description="Charge relay system" evidence="5">
    <location>
        <position position="395"/>
    </location>
</feature>
<keyword evidence="4 5" id="KW-0720">Serine protease</keyword>
<protein>
    <recommendedName>
        <fullName evidence="12">Peptidase S8/S53 domain-containing protein</fullName>
    </recommendedName>
</protein>
<dbReference type="CDD" id="cd00603">
    <property type="entry name" value="IPT_PCSR"/>
    <property type="match status" value="1"/>
</dbReference>
<evidence type="ECO:0000256" key="7">
    <source>
        <dbReference type="SAM" id="MobiDB-lite"/>
    </source>
</evidence>
<dbReference type="InterPro" id="IPR036852">
    <property type="entry name" value="Peptidase_S8/S53_dom_sf"/>
</dbReference>
<dbReference type="Pfam" id="PF01833">
    <property type="entry name" value="TIG"/>
    <property type="match status" value="3"/>
</dbReference>
<feature type="active site" description="Charge relay system" evidence="5">
    <location>
        <position position="340"/>
    </location>
</feature>
<evidence type="ECO:0000313" key="11">
    <source>
        <dbReference type="Proteomes" id="UP000176897"/>
    </source>
</evidence>
<proteinExistence type="inferred from homology"/>
<feature type="active site" description="Charge relay system" evidence="5">
    <location>
        <position position="574"/>
    </location>
</feature>
<dbReference type="SUPFAM" id="SSF81296">
    <property type="entry name" value="E set domains"/>
    <property type="match status" value="3"/>
</dbReference>
<dbReference type="PROSITE" id="PS00136">
    <property type="entry name" value="SUBTILASE_ASP"/>
    <property type="match status" value="1"/>
</dbReference>
<evidence type="ECO:0008006" key="12">
    <source>
        <dbReference type="Google" id="ProtNLM"/>
    </source>
</evidence>
<organism evidence="10 11">
    <name type="scientific">Candidatus Uhrbacteria bacterium RIFCSPLOWO2_01_FULL_47_24</name>
    <dbReference type="NCBI Taxonomy" id="1802401"/>
    <lineage>
        <taxon>Bacteria</taxon>
        <taxon>Candidatus Uhriibacteriota</taxon>
    </lineage>
</organism>
<reference evidence="10 11" key="1">
    <citation type="journal article" date="2016" name="Nat. Commun.">
        <title>Thousands of microbial genomes shed light on interconnected biogeochemical processes in an aquifer system.</title>
        <authorList>
            <person name="Anantharaman K."/>
            <person name="Brown C.T."/>
            <person name="Hug L.A."/>
            <person name="Sharon I."/>
            <person name="Castelle C.J."/>
            <person name="Probst A.J."/>
            <person name="Thomas B.C."/>
            <person name="Singh A."/>
            <person name="Wilkins M.J."/>
            <person name="Karaoz U."/>
            <person name="Brodie E.L."/>
            <person name="Williams K.H."/>
            <person name="Hubbard S.S."/>
            <person name="Banfield J.F."/>
        </authorList>
    </citation>
    <scope>NUCLEOTIDE SEQUENCE [LARGE SCALE GENOMIC DNA]</scope>
</reference>
<feature type="domain" description="IPT/TIG" evidence="9">
    <location>
        <begin position="17"/>
        <end position="105"/>
    </location>
</feature>
<feature type="domain" description="Peptidase S8/S53" evidence="8">
    <location>
        <begin position="332"/>
        <end position="610"/>
    </location>
</feature>
<dbReference type="InterPro" id="IPR002909">
    <property type="entry name" value="IPT_dom"/>
</dbReference>
<dbReference type="Gene3D" id="2.60.40.10">
    <property type="entry name" value="Immunoglobulins"/>
    <property type="match status" value="3"/>
</dbReference>
<dbReference type="PANTHER" id="PTHR43806:SF11">
    <property type="entry name" value="CEREVISIN-RELATED"/>
    <property type="match status" value="1"/>
</dbReference>
<dbReference type="AlphaFoldDB" id="A0A1F7USF2"/>
<dbReference type="InterPro" id="IPR013783">
    <property type="entry name" value="Ig-like_fold"/>
</dbReference>
<dbReference type="InterPro" id="IPR014756">
    <property type="entry name" value="Ig_E-set"/>
</dbReference>
<dbReference type="InterPro" id="IPR034204">
    <property type="entry name" value="PfSUB1-like_cat_dom"/>
</dbReference>
<feature type="domain" description="IPT/TIG" evidence="9">
    <location>
        <begin position="205"/>
        <end position="289"/>
    </location>
</feature>
<dbReference type="EMBL" id="MGEJ01000009">
    <property type="protein sequence ID" value="OGL81176.1"/>
    <property type="molecule type" value="Genomic_DNA"/>
</dbReference>
<dbReference type="InterPro" id="IPR023828">
    <property type="entry name" value="Peptidase_S8_Ser-AS"/>
</dbReference>
<dbReference type="GO" id="GO:0004252">
    <property type="term" value="F:serine-type endopeptidase activity"/>
    <property type="evidence" value="ECO:0007669"/>
    <property type="project" value="UniProtKB-UniRule"/>
</dbReference>
<evidence type="ECO:0000256" key="3">
    <source>
        <dbReference type="ARBA" id="ARBA00022801"/>
    </source>
</evidence>
<sequence length="827" mass="90823">MDTPSPAITQTCTYNGPTIASISPTTIYQGTSVILNGTKFIGLANQYQSFCYNCKVLINDKEVTDISYWVWYENKVSFTMPSTAQSGYIQVQDSKGNKSNKFNFTVSQDPATIPPIIMSFSPKVITPGDTITITGSNFGPSQGSSQLIVGGRTGYGKILSWADTEIKYQTSDYGDNKSQKIGVKKCRGYYECLPVVYGEYFYIQPQITSLDTNIGREGMEVTIYGKYLSNSNVASDASTQYFIHVYFNGVSALYPQNGLWTSDQIEVVVPRGATSGKVTLEITANNTNETVKATGPTFNILEKISNDEYSDLQEYFKQINLPQAWGVASNRRTITVAVIDDGVYNNHPDLKNKMWYNTDEVIGNGIDDDRNGYVDDYYGWDFVNNSNDVTPLGSHGTQVAGIIGAEKDNAIGIAGVNWNVKIMPLIVCGNNGGCIDTSRAIRYAVDNGAEVINLSLGTRAVSGYTTMYNDAIEYAFQRNALIVTSAGNGDIVGGIGFDLSQIPQSPVCNSDQRGNRVIGVGAVDSTNHRTKWSNYGSCVDIWAPGVQILSTAVPAFSNSQDLYEIVKEKTTGTSFAAPIITGIVSLLKATYPTMTSQEAITLLVNNANGGIVDAYKTLSDNSTPANTQVIQAPVYNSSPVSNPTSTQNPVNNPPVTSYPPNTTQENYYRPLIESDATSFGVPLTAAQARDVTNFVVYSISQNTQNLGAGERRAVIRDYFETVVRGNVDWGDIERMVNGQKVVSRNIAKEQAQLPFVLKTFEKVFGHRPNFQDPKEDLSWNTMMYRIRFPRDLDKEKLGINRFKTIFGRLPTSPLDWSVVRALGYVRI</sequence>
<dbReference type="PANTHER" id="PTHR43806">
    <property type="entry name" value="PEPTIDASE S8"/>
    <property type="match status" value="1"/>
</dbReference>
<evidence type="ECO:0000256" key="6">
    <source>
        <dbReference type="RuleBase" id="RU003355"/>
    </source>
</evidence>
<name>A0A1F7USF2_9BACT</name>
<dbReference type="PRINTS" id="PR00723">
    <property type="entry name" value="SUBTILISIN"/>
</dbReference>